<accession>A0A0N5AUB2</accession>
<evidence type="ECO:0000313" key="1">
    <source>
        <dbReference type="Proteomes" id="UP000046393"/>
    </source>
</evidence>
<sequence length="121" mass="13322">MYRGDEMPSFLSAKHDLNTKYIDFFCNNLSITVRSTPVSVLRLLVDAAIFFCQQPEFAQILHRLRNIYTPPTILLMSLTTAFSCRATATASASASAVSYVGRRLYTSLSVSCRGVVGDCGL</sequence>
<protein>
    <submittedName>
        <fullName evidence="2">Uncharacterized protein</fullName>
    </submittedName>
</protein>
<evidence type="ECO:0000313" key="2">
    <source>
        <dbReference type="WBParaSite" id="SMUV_0000844201-mRNA-1"/>
    </source>
</evidence>
<reference evidence="2" key="1">
    <citation type="submission" date="2017-02" db="UniProtKB">
        <authorList>
            <consortium name="WormBaseParasite"/>
        </authorList>
    </citation>
    <scope>IDENTIFICATION</scope>
</reference>
<dbReference type="AlphaFoldDB" id="A0A0N5AUB2"/>
<keyword evidence="1" id="KW-1185">Reference proteome</keyword>
<organism evidence="1 2">
    <name type="scientific">Syphacia muris</name>
    <dbReference type="NCBI Taxonomy" id="451379"/>
    <lineage>
        <taxon>Eukaryota</taxon>
        <taxon>Metazoa</taxon>
        <taxon>Ecdysozoa</taxon>
        <taxon>Nematoda</taxon>
        <taxon>Chromadorea</taxon>
        <taxon>Rhabditida</taxon>
        <taxon>Spirurina</taxon>
        <taxon>Oxyuridomorpha</taxon>
        <taxon>Oxyuroidea</taxon>
        <taxon>Oxyuridae</taxon>
        <taxon>Syphacia</taxon>
    </lineage>
</organism>
<proteinExistence type="predicted"/>
<name>A0A0N5AUB2_9BILA</name>
<dbReference type="WBParaSite" id="SMUV_0000844201-mRNA-1">
    <property type="protein sequence ID" value="SMUV_0000844201-mRNA-1"/>
    <property type="gene ID" value="SMUV_0000844201"/>
</dbReference>
<dbReference type="Proteomes" id="UP000046393">
    <property type="component" value="Unplaced"/>
</dbReference>